<keyword evidence="2" id="KW-1185">Reference proteome</keyword>
<dbReference type="InterPro" id="IPR019226">
    <property type="entry name" value="DUF2158"/>
</dbReference>
<sequence>MAQKFKIGDVVTLKSGGPSMTVDGYESYIESLEGSIRESEIQVLTSWFKDKERINGSFHQDTLELDDED</sequence>
<name>A0ABW4IK60_9SPHI</name>
<protein>
    <submittedName>
        <fullName evidence="1">YodC family protein</fullName>
    </submittedName>
</protein>
<dbReference type="RefSeq" id="WP_379664339.1">
    <property type="nucleotide sequence ID" value="NZ_JBHUDG010000051.1"/>
</dbReference>
<reference evidence="2" key="1">
    <citation type="journal article" date="2019" name="Int. J. Syst. Evol. Microbiol.">
        <title>The Global Catalogue of Microorganisms (GCM) 10K type strain sequencing project: providing services to taxonomists for standard genome sequencing and annotation.</title>
        <authorList>
            <consortium name="The Broad Institute Genomics Platform"/>
            <consortium name="The Broad Institute Genome Sequencing Center for Infectious Disease"/>
            <person name="Wu L."/>
            <person name="Ma J."/>
        </authorList>
    </citation>
    <scope>NUCLEOTIDE SEQUENCE [LARGE SCALE GENOMIC DNA]</scope>
    <source>
        <strain evidence="2">CCUG 53762</strain>
    </source>
</reference>
<organism evidence="1 2">
    <name type="scientific">Pseudopedobacter beijingensis</name>
    <dbReference type="NCBI Taxonomy" id="1207056"/>
    <lineage>
        <taxon>Bacteria</taxon>
        <taxon>Pseudomonadati</taxon>
        <taxon>Bacteroidota</taxon>
        <taxon>Sphingobacteriia</taxon>
        <taxon>Sphingobacteriales</taxon>
        <taxon>Sphingobacteriaceae</taxon>
        <taxon>Pseudopedobacter</taxon>
    </lineage>
</organism>
<dbReference type="EMBL" id="JBHUDG010000051">
    <property type="protein sequence ID" value="MFD1632016.1"/>
    <property type="molecule type" value="Genomic_DNA"/>
</dbReference>
<dbReference type="Pfam" id="PF09926">
    <property type="entry name" value="DUF2158"/>
    <property type="match status" value="1"/>
</dbReference>
<evidence type="ECO:0000313" key="2">
    <source>
        <dbReference type="Proteomes" id="UP001597118"/>
    </source>
</evidence>
<evidence type="ECO:0000313" key="1">
    <source>
        <dbReference type="EMBL" id="MFD1632016.1"/>
    </source>
</evidence>
<comment type="caution">
    <text evidence="1">The sequence shown here is derived from an EMBL/GenBank/DDBJ whole genome shotgun (WGS) entry which is preliminary data.</text>
</comment>
<dbReference type="Proteomes" id="UP001597118">
    <property type="component" value="Unassembled WGS sequence"/>
</dbReference>
<accession>A0ABW4IK60</accession>
<gene>
    <name evidence="1" type="ORF">ACFSAH_19245</name>
</gene>
<proteinExistence type="predicted"/>